<proteinExistence type="predicted"/>
<sequence>MNPEQQRLLEKAERRLQAAELNKSHIFLHYQLTKGFSIFSPVIPLKSPIFLVTQNAS</sequence>
<name>A0ABY5LMH0_9CYAN</name>
<evidence type="ECO:0000313" key="1">
    <source>
        <dbReference type="EMBL" id="UUO13151.1"/>
    </source>
</evidence>
<dbReference type="EMBL" id="CP099464">
    <property type="protein sequence ID" value="UUO13151.1"/>
    <property type="molecule type" value="Genomic_DNA"/>
</dbReference>
<dbReference type="Proteomes" id="UP001057561">
    <property type="component" value="Chromosome"/>
</dbReference>
<accession>A0ABY5LMH0</accession>
<dbReference type="RefSeq" id="WP_257120262.1">
    <property type="nucleotide sequence ID" value="NZ_CP099464.1"/>
</dbReference>
<gene>
    <name evidence="1" type="ORF">NG743_13630</name>
</gene>
<keyword evidence="2" id="KW-1185">Reference proteome</keyword>
<evidence type="ECO:0000313" key="2">
    <source>
        <dbReference type="Proteomes" id="UP001057561"/>
    </source>
</evidence>
<organism evidence="1 2">
    <name type="scientific">Dolichospermum heterosporum TAC447</name>
    <dbReference type="NCBI Taxonomy" id="747523"/>
    <lineage>
        <taxon>Bacteria</taxon>
        <taxon>Bacillati</taxon>
        <taxon>Cyanobacteriota</taxon>
        <taxon>Cyanophyceae</taxon>
        <taxon>Nostocales</taxon>
        <taxon>Aphanizomenonaceae</taxon>
        <taxon>Dolichospermum</taxon>
        <taxon>Dolichospermum heterosporum</taxon>
    </lineage>
</organism>
<protein>
    <submittedName>
        <fullName evidence="1">Uncharacterized protein</fullName>
    </submittedName>
</protein>
<reference evidence="1" key="1">
    <citation type="submission" date="2022-06" db="EMBL/GenBank/DDBJ databases">
        <title>Nostosin G and Spiroidesin B from the Cyanobacterium Dolichospermum sp. NIES-1697.</title>
        <authorList>
            <person name="Phan C.-S."/>
            <person name="Mehjabin J.J."/>
            <person name="Anas A.R.J."/>
            <person name="Hayasaka M."/>
            <person name="Onoki R."/>
            <person name="Wang J."/>
            <person name="Umezawa T."/>
            <person name="Washio K."/>
            <person name="Morikawa M."/>
            <person name="Okino T."/>
        </authorList>
    </citation>
    <scope>NUCLEOTIDE SEQUENCE</scope>
    <source>
        <strain evidence="1">NIES-1697</strain>
    </source>
</reference>